<feature type="compositionally biased region" description="Basic residues" evidence="1">
    <location>
        <begin position="137"/>
        <end position="146"/>
    </location>
</feature>
<evidence type="ECO:0000313" key="2">
    <source>
        <dbReference type="EMBL" id="AAP55497.1"/>
    </source>
</evidence>
<organism evidence="2">
    <name type="scientific">Leifsonia xyli subsp. xyli</name>
    <dbReference type="NCBI Taxonomy" id="59736"/>
    <lineage>
        <taxon>Bacteria</taxon>
        <taxon>Bacillati</taxon>
        <taxon>Actinomycetota</taxon>
        <taxon>Actinomycetes</taxon>
        <taxon>Micrococcales</taxon>
        <taxon>Microbacteriaceae</taxon>
        <taxon>Leifsonia</taxon>
    </lineage>
</organism>
<feature type="compositionally biased region" description="Basic residues" evidence="1">
    <location>
        <begin position="298"/>
        <end position="308"/>
    </location>
</feature>
<accession>Q7X3N2</accession>
<reference evidence="2" key="1">
    <citation type="journal article" date="2004" name="Mol. Plant Microbe Interact.">
        <title>Establishment of a functional genomics platform for Leifsonia xyli subsp. xyli.</title>
        <authorList>
            <person name="Brumbley S.M."/>
            <person name="Petrasovits L.A."/>
            <person name="Murphy R.M."/>
            <person name="Nagel R.J."/>
            <person name="Candy J.M."/>
            <person name="Hermann S.R."/>
        </authorList>
    </citation>
    <scope>NUCLEOTIDE SEQUENCE</scope>
</reference>
<proteinExistence type="predicted"/>
<feature type="region of interest" description="Disordered" evidence="1">
    <location>
        <begin position="137"/>
        <end position="160"/>
    </location>
</feature>
<name>Q7X3N2_LEIXY</name>
<dbReference type="AlphaFoldDB" id="Q7X3N2"/>
<dbReference type="EMBL" id="AY298956">
    <property type="protein sequence ID" value="AAP55497.1"/>
    <property type="molecule type" value="Genomic_DNA"/>
</dbReference>
<protein>
    <submittedName>
        <fullName evidence="2">Uncharacterized protein</fullName>
    </submittedName>
</protein>
<sequence length="395" mass="43968">MVGPAQARVIEVWARLAVPLHETLLLQTGEDREHGRERRGLPPLPVRRQFVAQFVGGDRDAVAPQGLHDGPLQFSEVCHGPSVMRRADECSTICIRSNSTVCRIRLKGSPCERMARPALALAVAVRSHHHLPFPVRAAHHRPRDGRRRVPDRLVSHGQSPLPAIDPLLREALPHQLRDGSGDRHRAGVPVRDELVRLLALRRRHLRRPARPGGSARFLPRSDLHRPLDLRLGQTAEGSAPRHGLGDRRRHHPLRLFHHRGQRLHAESGRLPPQRVPWPGGADGHRRGADQQSRPRGLPAHHLRHVHGLRRSDHLGRRLAPLPQPAPRVDAAGAQSRSVADGRREHQHRDLRRPAGPRYGADAAHEDGGGGGAVQNLDGRGRIVLHFHARDTGRRA</sequence>
<feature type="region of interest" description="Disordered" evidence="1">
    <location>
        <begin position="260"/>
        <end position="376"/>
    </location>
</feature>
<evidence type="ECO:0000256" key="1">
    <source>
        <dbReference type="SAM" id="MobiDB-lite"/>
    </source>
</evidence>